<proteinExistence type="predicted"/>
<organism evidence="2 3">
    <name type="scientific">Sporichthya brevicatena</name>
    <dbReference type="NCBI Taxonomy" id="171442"/>
    <lineage>
        <taxon>Bacteria</taxon>
        <taxon>Bacillati</taxon>
        <taxon>Actinomycetota</taxon>
        <taxon>Actinomycetes</taxon>
        <taxon>Sporichthyales</taxon>
        <taxon>Sporichthyaceae</taxon>
        <taxon>Sporichthya</taxon>
    </lineage>
</organism>
<dbReference type="Proteomes" id="UP001500957">
    <property type="component" value="Unassembled WGS sequence"/>
</dbReference>
<reference evidence="2 3" key="1">
    <citation type="journal article" date="2019" name="Int. J. Syst. Evol. Microbiol.">
        <title>The Global Catalogue of Microorganisms (GCM) 10K type strain sequencing project: providing services to taxonomists for standard genome sequencing and annotation.</title>
        <authorList>
            <consortium name="The Broad Institute Genomics Platform"/>
            <consortium name="The Broad Institute Genome Sequencing Center for Infectious Disease"/>
            <person name="Wu L."/>
            <person name="Ma J."/>
        </authorList>
    </citation>
    <scope>NUCLEOTIDE SEQUENCE [LARGE SCALE GENOMIC DNA]</scope>
    <source>
        <strain evidence="2 3">JCM 10671</strain>
    </source>
</reference>
<evidence type="ECO:0000313" key="2">
    <source>
        <dbReference type="EMBL" id="GAA0625366.1"/>
    </source>
</evidence>
<dbReference type="Pfam" id="PF20444">
    <property type="entry name" value="DUF6703"/>
    <property type="match status" value="1"/>
</dbReference>
<sequence>MAAKPRPRNPHPRVRANVPPDKVANRVATATAPGLLCLSRMPKLVLPAFVAVALLGGLILGGILGLLLLVVVVGLLGWLLAAFWPTLPNAGRAVRVAALTAVIVVGVLNL</sequence>
<protein>
    <recommendedName>
        <fullName evidence="4">AI-2E family transporter</fullName>
    </recommendedName>
</protein>
<evidence type="ECO:0008006" key="4">
    <source>
        <dbReference type="Google" id="ProtNLM"/>
    </source>
</evidence>
<gene>
    <name evidence="2" type="ORF">GCM10009547_30820</name>
</gene>
<accession>A0ABN1H0U0</accession>
<keyword evidence="1" id="KW-0472">Membrane</keyword>
<keyword evidence="1" id="KW-0812">Transmembrane</keyword>
<evidence type="ECO:0000256" key="1">
    <source>
        <dbReference type="SAM" id="Phobius"/>
    </source>
</evidence>
<comment type="caution">
    <text evidence="2">The sequence shown here is derived from an EMBL/GenBank/DDBJ whole genome shotgun (WGS) entry which is preliminary data.</text>
</comment>
<feature type="transmembrane region" description="Helical" evidence="1">
    <location>
        <begin position="48"/>
        <end position="81"/>
    </location>
</feature>
<dbReference type="RefSeq" id="WP_344606289.1">
    <property type="nucleotide sequence ID" value="NZ_BAAAHE010000025.1"/>
</dbReference>
<keyword evidence="1" id="KW-1133">Transmembrane helix</keyword>
<name>A0ABN1H0U0_9ACTN</name>
<feature type="transmembrane region" description="Helical" evidence="1">
    <location>
        <begin position="93"/>
        <end position="109"/>
    </location>
</feature>
<evidence type="ECO:0000313" key="3">
    <source>
        <dbReference type="Proteomes" id="UP001500957"/>
    </source>
</evidence>
<dbReference type="EMBL" id="BAAAHE010000025">
    <property type="protein sequence ID" value="GAA0625366.1"/>
    <property type="molecule type" value="Genomic_DNA"/>
</dbReference>
<dbReference type="InterPro" id="IPR046549">
    <property type="entry name" value="DUF6703"/>
</dbReference>
<keyword evidence="3" id="KW-1185">Reference proteome</keyword>